<dbReference type="WBParaSite" id="ALUE_0001812301-mRNA-1">
    <property type="protein sequence ID" value="ALUE_0001812301-mRNA-1"/>
    <property type="gene ID" value="ALUE_0001812301"/>
</dbReference>
<accession>A0A0M3II08</accession>
<reference evidence="2" key="1">
    <citation type="submission" date="2017-02" db="UniProtKB">
        <authorList>
            <consortium name="WormBaseParasite"/>
        </authorList>
    </citation>
    <scope>IDENTIFICATION</scope>
</reference>
<name>A0A0M3II08_ASCLU</name>
<evidence type="ECO:0000313" key="2">
    <source>
        <dbReference type="WBParaSite" id="ALUE_0001812301-mRNA-1"/>
    </source>
</evidence>
<keyword evidence="1" id="KW-1185">Reference proteome</keyword>
<dbReference type="AlphaFoldDB" id="A0A0M3II08"/>
<protein>
    <submittedName>
        <fullName evidence="2">DUF21 domain-containing protein</fullName>
    </submittedName>
</protein>
<dbReference type="Proteomes" id="UP000036681">
    <property type="component" value="Unplaced"/>
</dbReference>
<organism evidence="1 2">
    <name type="scientific">Ascaris lumbricoides</name>
    <name type="common">Giant roundworm</name>
    <dbReference type="NCBI Taxonomy" id="6252"/>
    <lineage>
        <taxon>Eukaryota</taxon>
        <taxon>Metazoa</taxon>
        <taxon>Ecdysozoa</taxon>
        <taxon>Nematoda</taxon>
        <taxon>Chromadorea</taxon>
        <taxon>Rhabditida</taxon>
        <taxon>Spirurina</taxon>
        <taxon>Ascaridomorpha</taxon>
        <taxon>Ascaridoidea</taxon>
        <taxon>Ascarididae</taxon>
        <taxon>Ascaris</taxon>
    </lineage>
</organism>
<evidence type="ECO:0000313" key="1">
    <source>
        <dbReference type="Proteomes" id="UP000036681"/>
    </source>
</evidence>
<proteinExistence type="predicted"/>
<sequence length="68" mass="7615">MCRIMKTKPTRESHWVYMLCTVGITKGAYREAMSAEVIGGVFKALSTEESATYQSKVMHGVPFPLVFI</sequence>